<dbReference type="Proteomes" id="UP000241769">
    <property type="component" value="Unassembled WGS sequence"/>
</dbReference>
<dbReference type="OrthoDB" id="7862313at2759"/>
<dbReference type="SUPFAM" id="SSF48371">
    <property type="entry name" value="ARM repeat"/>
    <property type="match status" value="2"/>
</dbReference>
<evidence type="ECO:0000313" key="9">
    <source>
        <dbReference type="EMBL" id="PRP78553.1"/>
    </source>
</evidence>
<dbReference type="InterPro" id="IPR011989">
    <property type="entry name" value="ARM-like"/>
</dbReference>
<keyword evidence="7" id="KW-0539">Nucleus</keyword>
<evidence type="ECO:0000259" key="8">
    <source>
        <dbReference type="PROSITE" id="PS50166"/>
    </source>
</evidence>
<dbReference type="GO" id="GO:0005737">
    <property type="term" value="C:cytoplasm"/>
    <property type="evidence" value="ECO:0007669"/>
    <property type="project" value="UniProtKB-SubCell"/>
</dbReference>
<evidence type="ECO:0000256" key="1">
    <source>
        <dbReference type="ARBA" id="ARBA00004123"/>
    </source>
</evidence>
<dbReference type="InterPro" id="IPR034085">
    <property type="entry name" value="TOG"/>
</dbReference>
<dbReference type="STRING" id="1890364.A0A2P6N3P4"/>
<dbReference type="GO" id="GO:0031267">
    <property type="term" value="F:small GTPase binding"/>
    <property type="evidence" value="ECO:0007669"/>
    <property type="project" value="InterPro"/>
</dbReference>
<dbReference type="GO" id="GO:0006606">
    <property type="term" value="P:protein import into nucleus"/>
    <property type="evidence" value="ECO:0007669"/>
    <property type="project" value="InterPro"/>
</dbReference>
<dbReference type="Pfam" id="PF03810">
    <property type="entry name" value="IBN_N"/>
    <property type="match status" value="1"/>
</dbReference>
<keyword evidence="6" id="KW-0653">Protein transport</keyword>
<dbReference type="SMART" id="SM01349">
    <property type="entry name" value="TOG"/>
    <property type="match status" value="1"/>
</dbReference>
<accession>A0A2P6N3P4</accession>
<name>A0A2P6N3P4_9EUKA</name>
<evidence type="ECO:0000256" key="5">
    <source>
        <dbReference type="ARBA" id="ARBA00022737"/>
    </source>
</evidence>
<sequence>MEEVPVVEDLLRRALQPNTQIVMEAGKQLNTIMKKPKSIETLFIILHNSQYPEVRQMAGVMLRKKIAGHWGKQSDVLQAEIKKSLLTFLTSDPDMNVRRSVANVISTIATVLLPAGQWPELLQFLFECTRSPQIEHRELAMDLFDTLTENIGEILRPHFTVLTGIFRDGLKDPESRVRVASLKAVGSLVGWLSTDAEVNQFKELVPLMIQVIGYCVENDMEEEVTRAFEVFDDLAEMTEIKSLATITPDIVRLALQIGSMTNVSLTIRKTALTYIEWIVNYRPKSLTKHKIIPSILEVAIAMCSEADEEDLEEGELTAHKSASQLIDMITTRIPSNATFQPIMEILPRYIKDPSPDKRRAAITVLSVMCEGCADKMINPKYLSHELQWVCSSTTDQDVNVREASIVCLGHFSKFLQPEIMEFSSTVLPLLFQGINDSDERVIKASCYSLEAFCSDLSEEEIAPYVDGLVGRLTGVISSTKNKQLQELALSALSSTAAASGVAFINYAPSLLPPLISFMELSDADHIQLRCTATECVGLIAASIGKDAFAPYLNRTVALALDGCKSDYEELREYTYSFFCNIAELLLLDFKVYIPEILPFILKSITSEDGIQFDEEEQEESIISDDEEEGGGGALHVRTAFLQEKSAACHAIGVFAKCAGGQYILESRYIDHVASAFAGVREYFHEDVKVEVDSAEKEILLALHKASGVQYVPCAPVVSQPALHNNVVQYMDVYLPAIIERITKDVDKEVVGNACGCIGAVVAELGPRVLEKYMSAILDAFTMITSKKTMSQQDQEDEEGEEDEQFEMEMIVCAFDMIVSISKTLRADMLPYFQFICNAIAPYQRSESENYRSAAVGLLAEMCNAMGSSIAQYVPQLIEVSFKGMQDESAEVRSNSTFFCGVLLQHAGIAAHNYYPRTLEMLSTSIDDDSLPNIIDNSCGALCRMIMTAPHLVPLGQVLPTLMDHLPLRRDMEENTTVYKALFHLYNSQDQALMAVLPKMISCFGRASATPLEKDLFEEMQRIIKSLAQQHPQAFESAVQNQCTPAERENIKKIFSS</sequence>
<gene>
    <name evidence="9" type="ORF">PROFUN_13610</name>
</gene>
<dbReference type="InterPro" id="IPR057672">
    <property type="entry name" value="TPR_IPO4/5"/>
</dbReference>
<comment type="caution">
    <text evidence="9">The sequence shown here is derived from an EMBL/GenBank/DDBJ whole genome shotgun (WGS) entry which is preliminary data.</text>
</comment>
<dbReference type="PANTHER" id="PTHR10527">
    <property type="entry name" value="IMPORTIN BETA"/>
    <property type="match status" value="1"/>
</dbReference>
<dbReference type="Pfam" id="PF25574">
    <property type="entry name" value="TPR_IMB1"/>
    <property type="match status" value="1"/>
</dbReference>
<keyword evidence="5" id="KW-0677">Repeat</keyword>
<reference evidence="9 10" key="1">
    <citation type="journal article" date="2018" name="Genome Biol. Evol.">
        <title>Multiple Roots of Fruiting Body Formation in Amoebozoa.</title>
        <authorList>
            <person name="Hillmann F."/>
            <person name="Forbes G."/>
            <person name="Novohradska S."/>
            <person name="Ferling I."/>
            <person name="Riege K."/>
            <person name="Groth M."/>
            <person name="Westermann M."/>
            <person name="Marz M."/>
            <person name="Spaller T."/>
            <person name="Winckler T."/>
            <person name="Schaap P."/>
            <person name="Glockner G."/>
        </authorList>
    </citation>
    <scope>NUCLEOTIDE SEQUENCE [LARGE SCALE GENOMIC DNA]</scope>
    <source>
        <strain evidence="9 10">Jena</strain>
    </source>
</reference>
<evidence type="ECO:0000256" key="2">
    <source>
        <dbReference type="ARBA" id="ARBA00004496"/>
    </source>
</evidence>
<dbReference type="FunCoup" id="A0A2P6N3P4">
    <property type="interactions" value="835"/>
</dbReference>
<keyword evidence="4" id="KW-0963">Cytoplasm</keyword>
<dbReference type="AlphaFoldDB" id="A0A2P6N3P4"/>
<feature type="domain" description="Importin N-terminal" evidence="8">
    <location>
        <begin position="25"/>
        <end position="107"/>
    </location>
</feature>
<organism evidence="9 10">
    <name type="scientific">Planoprotostelium fungivorum</name>
    <dbReference type="NCBI Taxonomy" id="1890364"/>
    <lineage>
        <taxon>Eukaryota</taxon>
        <taxon>Amoebozoa</taxon>
        <taxon>Evosea</taxon>
        <taxon>Variosea</taxon>
        <taxon>Cavosteliida</taxon>
        <taxon>Cavosteliaceae</taxon>
        <taxon>Planoprotostelium</taxon>
    </lineage>
</organism>
<dbReference type="InterPro" id="IPR016024">
    <property type="entry name" value="ARM-type_fold"/>
</dbReference>
<evidence type="ECO:0000256" key="6">
    <source>
        <dbReference type="ARBA" id="ARBA00022927"/>
    </source>
</evidence>
<dbReference type="InterPro" id="IPR040122">
    <property type="entry name" value="Importin_beta"/>
</dbReference>
<keyword evidence="10" id="KW-1185">Reference proteome</keyword>
<comment type="subcellular location">
    <subcellularLocation>
        <location evidence="2">Cytoplasm</location>
    </subcellularLocation>
    <subcellularLocation>
        <location evidence="1">Nucleus</location>
    </subcellularLocation>
</comment>
<keyword evidence="3" id="KW-0813">Transport</keyword>
<proteinExistence type="predicted"/>
<dbReference type="Gene3D" id="1.25.10.10">
    <property type="entry name" value="Leucine-rich Repeat Variant"/>
    <property type="match status" value="1"/>
</dbReference>
<evidence type="ECO:0000256" key="7">
    <source>
        <dbReference type="ARBA" id="ARBA00023242"/>
    </source>
</evidence>
<dbReference type="PROSITE" id="PS50166">
    <property type="entry name" value="IMPORTIN_B_NT"/>
    <property type="match status" value="1"/>
</dbReference>
<dbReference type="InterPro" id="IPR058584">
    <property type="entry name" value="IMB1_TNPO1-like_TPR"/>
</dbReference>
<dbReference type="InParanoid" id="A0A2P6N3P4"/>
<dbReference type="Pfam" id="PF25780">
    <property type="entry name" value="TPR_IPO5"/>
    <property type="match status" value="1"/>
</dbReference>
<dbReference type="SMART" id="SM00913">
    <property type="entry name" value="IBN_N"/>
    <property type="match status" value="1"/>
</dbReference>
<dbReference type="EMBL" id="MDYQ01000217">
    <property type="protein sequence ID" value="PRP78553.1"/>
    <property type="molecule type" value="Genomic_DNA"/>
</dbReference>
<evidence type="ECO:0000256" key="3">
    <source>
        <dbReference type="ARBA" id="ARBA00022448"/>
    </source>
</evidence>
<evidence type="ECO:0000256" key="4">
    <source>
        <dbReference type="ARBA" id="ARBA00022490"/>
    </source>
</evidence>
<dbReference type="InterPro" id="IPR001494">
    <property type="entry name" value="Importin-beta_N"/>
</dbReference>
<protein>
    <recommendedName>
        <fullName evidence="8">Importin N-terminal domain-containing protein</fullName>
    </recommendedName>
</protein>
<evidence type="ECO:0000313" key="10">
    <source>
        <dbReference type="Proteomes" id="UP000241769"/>
    </source>
</evidence>